<keyword evidence="1" id="KW-0472">Membrane</keyword>
<accession>A0A1X7FN75</accession>
<reference evidence="3" key="1">
    <citation type="submission" date="2017-04" db="EMBL/GenBank/DDBJ databases">
        <authorList>
            <person name="Varghese N."/>
            <person name="Submissions S."/>
        </authorList>
    </citation>
    <scope>NUCLEOTIDE SEQUENCE [LARGE SCALE GENOMIC DNA]</scope>
    <source>
        <strain evidence="3">Ballard 720</strain>
    </source>
</reference>
<evidence type="ECO:0000256" key="1">
    <source>
        <dbReference type="SAM" id="Phobius"/>
    </source>
</evidence>
<sequence length="151" mass="17865">MQTKGAVKFFSVMIKFSEIAFVLVIVIYAVLSVLDRIYPEKFYRCDKYTKLLNGGEKMYEGRRLNVVLCGTGPDKNRMNDKIRLQIFSENHSLLAQRKFFVDWDTNADRELVYSPDRVTYFDSSQENDYVHSVRMPPTWWDWVKARLPLFS</sequence>
<dbReference type="Proteomes" id="UP000192911">
    <property type="component" value="Unassembled WGS sequence"/>
</dbReference>
<evidence type="ECO:0000313" key="3">
    <source>
        <dbReference type="Proteomes" id="UP000192911"/>
    </source>
</evidence>
<protein>
    <submittedName>
        <fullName evidence="2">Uncharacterized protein</fullName>
    </submittedName>
</protein>
<gene>
    <name evidence="2" type="ORF">SAMN06295900_11046</name>
</gene>
<keyword evidence="1" id="KW-1133">Transmembrane helix</keyword>
<dbReference type="STRING" id="28094.SAMN06295900_11046"/>
<dbReference type="EMBL" id="FXAH01000010">
    <property type="protein sequence ID" value="SMF55322.1"/>
    <property type="molecule type" value="Genomic_DNA"/>
</dbReference>
<keyword evidence="1" id="KW-0812">Transmembrane</keyword>
<dbReference type="RefSeq" id="WP_085228786.1">
    <property type="nucleotide sequence ID" value="NZ_BSQD01000007.1"/>
</dbReference>
<dbReference type="AlphaFoldDB" id="A0A1X7FN75"/>
<dbReference type="GeneID" id="95553364"/>
<evidence type="ECO:0000313" key="2">
    <source>
        <dbReference type="EMBL" id="SMF55322.1"/>
    </source>
</evidence>
<name>A0A1X7FN75_TRICW</name>
<proteinExistence type="predicted"/>
<keyword evidence="3" id="KW-1185">Reference proteome</keyword>
<feature type="transmembrane region" description="Helical" evidence="1">
    <location>
        <begin position="12"/>
        <end position="34"/>
    </location>
</feature>
<dbReference type="OrthoDB" id="8724085at2"/>
<organism evidence="2 3">
    <name type="scientific">Trinickia caryophylli</name>
    <name type="common">Paraburkholderia caryophylli</name>
    <dbReference type="NCBI Taxonomy" id="28094"/>
    <lineage>
        <taxon>Bacteria</taxon>
        <taxon>Pseudomonadati</taxon>
        <taxon>Pseudomonadota</taxon>
        <taxon>Betaproteobacteria</taxon>
        <taxon>Burkholderiales</taxon>
        <taxon>Burkholderiaceae</taxon>
        <taxon>Trinickia</taxon>
    </lineage>
</organism>